<dbReference type="InterPro" id="IPR044835">
    <property type="entry name" value="ARF_plant"/>
</dbReference>
<dbReference type="Gene3D" id="2.30.30.1040">
    <property type="match status" value="1"/>
</dbReference>
<dbReference type="Gene3D" id="2.40.330.10">
    <property type="entry name" value="DNA-binding pseudobarrel domain"/>
    <property type="match status" value="1"/>
</dbReference>
<dbReference type="InterPro" id="IPR015300">
    <property type="entry name" value="DNA-bd_pseudobarrel_sf"/>
</dbReference>
<evidence type="ECO:0000313" key="13">
    <source>
        <dbReference type="Proteomes" id="UP000734854"/>
    </source>
</evidence>
<reference evidence="12 13" key="1">
    <citation type="submission" date="2020-08" db="EMBL/GenBank/DDBJ databases">
        <title>Plant Genome Project.</title>
        <authorList>
            <person name="Zhang R.-G."/>
        </authorList>
    </citation>
    <scope>NUCLEOTIDE SEQUENCE [LARGE SCALE GENOMIC DNA]</scope>
    <source>
        <tissue evidence="12">Rhizome</tissue>
    </source>
</reference>
<dbReference type="SUPFAM" id="SSF101936">
    <property type="entry name" value="DNA-binding pseudobarrel domain"/>
    <property type="match status" value="1"/>
</dbReference>
<evidence type="ECO:0000256" key="2">
    <source>
        <dbReference type="ARBA" id="ARBA00004123"/>
    </source>
</evidence>
<dbReference type="FunFam" id="2.30.30.1040:FF:000001">
    <property type="entry name" value="Auxin response factor"/>
    <property type="match status" value="1"/>
</dbReference>
<protein>
    <recommendedName>
        <fullName evidence="14">Auxin response factor</fullName>
    </recommendedName>
</protein>
<dbReference type="InterPro" id="IPR003340">
    <property type="entry name" value="B3_DNA-bd"/>
</dbReference>
<comment type="similarity">
    <text evidence="3">Belongs to the ARF family.</text>
</comment>
<dbReference type="GO" id="GO:0003677">
    <property type="term" value="F:DNA binding"/>
    <property type="evidence" value="ECO:0007669"/>
    <property type="project" value="UniProtKB-KW"/>
</dbReference>
<dbReference type="Pfam" id="PF06507">
    <property type="entry name" value="ARF_AD"/>
    <property type="match status" value="1"/>
</dbReference>
<feature type="domain" description="TF-B3" evidence="10">
    <location>
        <begin position="127"/>
        <end position="229"/>
    </location>
</feature>
<dbReference type="InterPro" id="IPR033389">
    <property type="entry name" value="AUX/IAA_dom"/>
</dbReference>
<feature type="compositionally biased region" description="Polar residues" evidence="9">
    <location>
        <begin position="447"/>
        <end position="462"/>
    </location>
</feature>
<evidence type="ECO:0000259" key="11">
    <source>
        <dbReference type="PROSITE" id="PS51745"/>
    </source>
</evidence>
<dbReference type="PANTHER" id="PTHR31384:SF96">
    <property type="entry name" value="AUXIN RESPONSE FACTOR 1"/>
    <property type="match status" value="1"/>
</dbReference>
<keyword evidence="6" id="KW-0804">Transcription</keyword>
<dbReference type="Pfam" id="PF02309">
    <property type="entry name" value="AUX_IAA"/>
    <property type="match status" value="1"/>
</dbReference>
<dbReference type="GO" id="GO:0009734">
    <property type="term" value="P:auxin-activated signaling pathway"/>
    <property type="evidence" value="ECO:0007669"/>
    <property type="project" value="UniProtKB-KW"/>
</dbReference>
<evidence type="ECO:0000256" key="3">
    <source>
        <dbReference type="ARBA" id="ARBA00007853"/>
    </source>
</evidence>
<organism evidence="12 13">
    <name type="scientific">Zingiber officinale</name>
    <name type="common">Ginger</name>
    <name type="synonym">Amomum zingiber</name>
    <dbReference type="NCBI Taxonomy" id="94328"/>
    <lineage>
        <taxon>Eukaryota</taxon>
        <taxon>Viridiplantae</taxon>
        <taxon>Streptophyta</taxon>
        <taxon>Embryophyta</taxon>
        <taxon>Tracheophyta</taxon>
        <taxon>Spermatophyta</taxon>
        <taxon>Magnoliopsida</taxon>
        <taxon>Liliopsida</taxon>
        <taxon>Zingiberales</taxon>
        <taxon>Zingiberaceae</taxon>
        <taxon>Zingiber</taxon>
    </lineage>
</organism>
<dbReference type="GO" id="GO:0006355">
    <property type="term" value="P:regulation of DNA-templated transcription"/>
    <property type="evidence" value="ECO:0007669"/>
    <property type="project" value="InterPro"/>
</dbReference>
<comment type="caution">
    <text evidence="12">The sequence shown here is derived from an EMBL/GenBank/DDBJ whole genome shotgun (WGS) entry which is preliminary data.</text>
</comment>
<dbReference type="PROSITE" id="PS50863">
    <property type="entry name" value="B3"/>
    <property type="match status" value="1"/>
</dbReference>
<evidence type="ECO:0000259" key="10">
    <source>
        <dbReference type="PROSITE" id="PS50863"/>
    </source>
</evidence>
<evidence type="ECO:0000256" key="5">
    <source>
        <dbReference type="ARBA" id="ARBA00023125"/>
    </source>
</evidence>
<evidence type="ECO:0000256" key="9">
    <source>
        <dbReference type="SAM" id="MobiDB-lite"/>
    </source>
</evidence>
<evidence type="ECO:0000313" key="12">
    <source>
        <dbReference type="EMBL" id="KAG6536603.1"/>
    </source>
</evidence>
<name>A0A8J5IN38_ZINOF</name>
<proteinExistence type="inferred from homology"/>
<dbReference type="FunFam" id="2.40.330.10:FF:000001">
    <property type="entry name" value="Auxin response factor"/>
    <property type="match status" value="1"/>
</dbReference>
<dbReference type="GO" id="GO:0005634">
    <property type="term" value="C:nucleus"/>
    <property type="evidence" value="ECO:0007669"/>
    <property type="project" value="UniProtKB-SubCell"/>
</dbReference>
<evidence type="ECO:0008006" key="14">
    <source>
        <dbReference type="Google" id="ProtNLM"/>
    </source>
</evidence>
<evidence type="ECO:0000256" key="1">
    <source>
        <dbReference type="ARBA" id="ARBA00003182"/>
    </source>
</evidence>
<dbReference type="PANTHER" id="PTHR31384">
    <property type="entry name" value="AUXIN RESPONSE FACTOR 4-RELATED"/>
    <property type="match status" value="1"/>
</dbReference>
<dbReference type="AlphaFoldDB" id="A0A8J5IN38"/>
<dbReference type="InterPro" id="IPR010525">
    <property type="entry name" value="ARF_dom"/>
</dbReference>
<keyword evidence="5" id="KW-0238">DNA-binding</keyword>
<gene>
    <name evidence="12" type="ORF">ZIOFF_001661</name>
</gene>
<dbReference type="Proteomes" id="UP000734854">
    <property type="component" value="Unassembled WGS sequence"/>
</dbReference>
<evidence type="ECO:0000256" key="4">
    <source>
        <dbReference type="ARBA" id="ARBA00023015"/>
    </source>
</evidence>
<keyword evidence="8" id="KW-0927">Auxin signaling pathway</keyword>
<keyword evidence="4" id="KW-0805">Transcription regulation</keyword>
<keyword evidence="7" id="KW-0539">Nucleus</keyword>
<keyword evidence="13" id="KW-1185">Reference proteome</keyword>
<dbReference type="Gene3D" id="3.10.20.90">
    <property type="entry name" value="Phosphatidylinositol 3-kinase Catalytic Subunit, Chain A, domain 1"/>
    <property type="match status" value="1"/>
</dbReference>
<evidence type="ECO:0000256" key="8">
    <source>
        <dbReference type="ARBA" id="ARBA00023294"/>
    </source>
</evidence>
<dbReference type="PROSITE" id="PS51745">
    <property type="entry name" value="PB1"/>
    <property type="match status" value="1"/>
</dbReference>
<dbReference type="EMBL" id="JACMSC010000001">
    <property type="protein sequence ID" value="KAG6536603.1"/>
    <property type="molecule type" value="Genomic_DNA"/>
</dbReference>
<dbReference type="InterPro" id="IPR053793">
    <property type="entry name" value="PB1-like"/>
</dbReference>
<feature type="domain" description="PB1" evidence="11">
    <location>
        <begin position="484"/>
        <end position="573"/>
    </location>
</feature>
<comment type="function">
    <text evidence="1">Auxin response factors (ARFs) are transcriptional factors that bind specifically to the DNA sequence 5'-TGTCTC-3' found in the auxin-responsive promoter elements (AuxREs).</text>
</comment>
<dbReference type="SMART" id="SM01019">
    <property type="entry name" value="B3"/>
    <property type="match status" value="1"/>
</dbReference>
<evidence type="ECO:0000256" key="6">
    <source>
        <dbReference type="ARBA" id="ARBA00023163"/>
    </source>
</evidence>
<feature type="region of interest" description="Disordered" evidence="9">
    <location>
        <begin position="441"/>
        <end position="462"/>
    </location>
</feature>
<dbReference type="CDD" id="cd10017">
    <property type="entry name" value="B3_DNA"/>
    <property type="match status" value="1"/>
</dbReference>
<sequence>MALPPSNSSSAVLGSGTYGDVLYPELWKACAGPLVTLPREGERVYYFPQGHMEQLEASTNQGHDQQMPLFDLPSKILCKVVHVQLQAEADTDEVFAQITLLPEADQSEVTCPDPQLPEPERCNVRSFCKVLTASDTSTHGGFSVLKRHADECLPLLDMSQNPPWQELVAKDLHGNDWHFRHIFRGQPRRHLLTTGWSVFVSSKRLVAGDAFIFLRTSRSEFIVSVNKYLEAKNNKFSVGMRFKMSFEGDEAPERRFSGTIIGVDKPSSCRWTDSEWRSLKVQWDEPSSIPKPDRVSPWELEPLLTTTPTSQLVVRNKRPRLPASSVLTTDATPTFGSHRGKEIYAPSCQSPLFTLTTKPGSIVLNANNGPSAGNSPMYWTKIQNQIDSCLTGINDGQSERKMESSSGCRLFGVQLVESWGAEEISVPTAFSCLREEQPVTSLDVDSDQQSQPSNFNQSETNALSSELEKPCVRLIQESQNRQLRSCTKVHMQGMAVGRAVDLTRLYGYDDLLLKLEEMFNIKGELSSQIKKWEASASKCAKKLVLFVLLLLIDSMGIGSLTEATRKDRSEMVL</sequence>
<evidence type="ECO:0000256" key="7">
    <source>
        <dbReference type="ARBA" id="ARBA00023242"/>
    </source>
</evidence>
<accession>A0A8J5IN38</accession>
<comment type="subcellular location">
    <subcellularLocation>
        <location evidence="2">Nucleus</location>
    </subcellularLocation>
</comment>